<dbReference type="AlphaFoldDB" id="A0A1I7TNV0"/>
<accession>A0A1I7TNV0</accession>
<dbReference type="WBParaSite" id="Csp11.Scaffold629.g10294.t1">
    <property type="protein sequence ID" value="Csp11.Scaffold629.g10294.t1"/>
    <property type="gene ID" value="Csp11.Scaffold629.g10294"/>
</dbReference>
<dbReference type="eggNOG" id="ENOG502TGUP">
    <property type="taxonomic scope" value="Eukaryota"/>
</dbReference>
<name>A0A1I7TNV0_9PELO</name>
<dbReference type="Proteomes" id="UP000095282">
    <property type="component" value="Unplaced"/>
</dbReference>
<organism evidence="1 2">
    <name type="scientific">Caenorhabditis tropicalis</name>
    <dbReference type="NCBI Taxonomy" id="1561998"/>
    <lineage>
        <taxon>Eukaryota</taxon>
        <taxon>Metazoa</taxon>
        <taxon>Ecdysozoa</taxon>
        <taxon>Nematoda</taxon>
        <taxon>Chromadorea</taxon>
        <taxon>Rhabditida</taxon>
        <taxon>Rhabditina</taxon>
        <taxon>Rhabditomorpha</taxon>
        <taxon>Rhabditoidea</taxon>
        <taxon>Rhabditidae</taxon>
        <taxon>Peloderinae</taxon>
        <taxon>Caenorhabditis</taxon>
    </lineage>
</organism>
<proteinExistence type="predicted"/>
<evidence type="ECO:0000313" key="2">
    <source>
        <dbReference type="WBParaSite" id="Csp11.Scaffold629.g10294.t1"/>
    </source>
</evidence>
<sequence length="80" mass="9350">MNQKAARQAECVFECLYPGRNSCTKKLNCDIYLPPEEEFFKRFMSCAEQKQFFSKSEQIKTLHNARIRGTQSEILNTLLP</sequence>
<keyword evidence="1" id="KW-1185">Reference proteome</keyword>
<protein>
    <submittedName>
        <fullName evidence="2">Orphan protein</fullName>
    </submittedName>
</protein>
<evidence type="ECO:0000313" key="1">
    <source>
        <dbReference type="Proteomes" id="UP000095282"/>
    </source>
</evidence>
<reference evidence="2" key="1">
    <citation type="submission" date="2016-11" db="UniProtKB">
        <authorList>
            <consortium name="WormBaseParasite"/>
        </authorList>
    </citation>
    <scope>IDENTIFICATION</scope>
</reference>